<dbReference type="EMBL" id="JAENIJ010000032">
    <property type="protein sequence ID" value="MBK1884030.1"/>
    <property type="molecule type" value="Genomic_DNA"/>
</dbReference>
<organism evidence="1 2">
    <name type="scientific">Luteolibacter pohnpeiensis</name>
    <dbReference type="NCBI Taxonomy" id="454153"/>
    <lineage>
        <taxon>Bacteria</taxon>
        <taxon>Pseudomonadati</taxon>
        <taxon>Verrucomicrobiota</taxon>
        <taxon>Verrucomicrobiia</taxon>
        <taxon>Verrucomicrobiales</taxon>
        <taxon>Verrucomicrobiaceae</taxon>
        <taxon>Luteolibacter</taxon>
    </lineage>
</organism>
<dbReference type="AlphaFoldDB" id="A0A934VX67"/>
<evidence type="ECO:0000313" key="1">
    <source>
        <dbReference type="EMBL" id="MBK1884030.1"/>
    </source>
</evidence>
<name>A0A934VX67_9BACT</name>
<sequence>MNPKLTFSKVDGWRDSVWIHGSHDLELPLCGRVFATNMSKWESFNADALLMKRIAGTEGWGVYSWCFHRSLNSEWVECHRVLDLVSAVGEMTHPGKSVIRIYANHEVSVEVHDYDENIERLSTMVQKGLFGSDRLFGIKGSGEQDAPSNGG</sequence>
<protein>
    <submittedName>
        <fullName evidence="1">Uncharacterized protein</fullName>
    </submittedName>
</protein>
<accession>A0A934VX67</accession>
<dbReference type="RefSeq" id="WP_200272798.1">
    <property type="nucleotide sequence ID" value="NZ_JAENIJ010000032.1"/>
</dbReference>
<gene>
    <name evidence="1" type="ORF">JIN85_16545</name>
</gene>
<proteinExistence type="predicted"/>
<reference evidence="1" key="1">
    <citation type="submission" date="2021-01" db="EMBL/GenBank/DDBJ databases">
        <title>Modified the classification status of verrucomicrobia.</title>
        <authorList>
            <person name="Feng X."/>
        </authorList>
    </citation>
    <scope>NUCLEOTIDE SEQUENCE</scope>
    <source>
        <strain evidence="1">KCTC 22041</strain>
    </source>
</reference>
<dbReference type="Proteomes" id="UP000603141">
    <property type="component" value="Unassembled WGS sequence"/>
</dbReference>
<comment type="caution">
    <text evidence="1">The sequence shown here is derived from an EMBL/GenBank/DDBJ whole genome shotgun (WGS) entry which is preliminary data.</text>
</comment>
<evidence type="ECO:0000313" key="2">
    <source>
        <dbReference type="Proteomes" id="UP000603141"/>
    </source>
</evidence>
<keyword evidence="2" id="KW-1185">Reference proteome</keyword>